<feature type="region of interest" description="Disordered" evidence="1">
    <location>
        <begin position="1"/>
        <end position="24"/>
    </location>
</feature>
<dbReference type="AlphaFoldDB" id="A0A4Y2AHR2"/>
<dbReference type="Proteomes" id="UP000499080">
    <property type="component" value="Unassembled WGS sequence"/>
</dbReference>
<evidence type="ECO:0000256" key="1">
    <source>
        <dbReference type="SAM" id="MobiDB-lite"/>
    </source>
</evidence>
<keyword evidence="3" id="KW-1185">Reference proteome</keyword>
<evidence type="ECO:0000313" key="3">
    <source>
        <dbReference type="Proteomes" id="UP000499080"/>
    </source>
</evidence>
<gene>
    <name evidence="2" type="ORF">AVEN_260029_1</name>
</gene>
<evidence type="ECO:0000313" key="2">
    <source>
        <dbReference type="EMBL" id="GBL79328.1"/>
    </source>
</evidence>
<protein>
    <submittedName>
        <fullName evidence="2">Uncharacterized protein</fullName>
    </submittedName>
</protein>
<reference evidence="2 3" key="1">
    <citation type="journal article" date="2019" name="Sci. Rep.">
        <title>Orb-weaving spider Araneus ventricosus genome elucidates the spidroin gene catalogue.</title>
        <authorList>
            <person name="Kono N."/>
            <person name="Nakamura H."/>
            <person name="Ohtoshi R."/>
            <person name="Moran D.A.P."/>
            <person name="Shinohara A."/>
            <person name="Yoshida Y."/>
            <person name="Fujiwara M."/>
            <person name="Mori M."/>
            <person name="Tomita M."/>
            <person name="Arakawa K."/>
        </authorList>
    </citation>
    <scope>NUCLEOTIDE SEQUENCE [LARGE SCALE GENOMIC DNA]</scope>
</reference>
<organism evidence="2 3">
    <name type="scientific">Araneus ventricosus</name>
    <name type="common">Orbweaver spider</name>
    <name type="synonym">Epeira ventricosa</name>
    <dbReference type="NCBI Taxonomy" id="182803"/>
    <lineage>
        <taxon>Eukaryota</taxon>
        <taxon>Metazoa</taxon>
        <taxon>Ecdysozoa</taxon>
        <taxon>Arthropoda</taxon>
        <taxon>Chelicerata</taxon>
        <taxon>Arachnida</taxon>
        <taxon>Araneae</taxon>
        <taxon>Araneomorphae</taxon>
        <taxon>Entelegynae</taxon>
        <taxon>Araneoidea</taxon>
        <taxon>Araneidae</taxon>
        <taxon>Araneus</taxon>
    </lineage>
</organism>
<accession>A0A4Y2AHR2</accession>
<name>A0A4Y2AHR2_ARAVE</name>
<dbReference type="EMBL" id="BGPR01080586">
    <property type="protein sequence ID" value="GBL79328.1"/>
    <property type="molecule type" value="Genomic_DNA"/>
</dbReference>
<feature type="region of interest" description="Disordered" evidence="1">
    <location>
        <begin position="59"/>
        <end position="87"/>
    </location>
</feature>
<feature type="compositionally biased region" description="Polar residues" evidence="1">
    <location>
        <begin position="77"/>
        <end position="87"/>
    </location>
</feature>
<comment type="caution">
    <text evidence="2">The sequence shown here is derived from an EMBL/GenBank/DDBJ whole genome shotgun (WGS) entry which is preliminary data.</text>
</comment>
<proteinExistence type="predicted"/>
<feature type="compositionally biased region" description="Basic and acidic residues" evidence="1">
    <location>
        <begin position="62"/>
        <end position="73"/>
    </location>
</feature>
<sequence>MENSIEAGKSVGFPTKPNSFSSSAESLVGPFARVVGTSNDLTRSRPCYKGRESEISGVGEGIGDRRAPVEGGRRSLSRTASALWNFR</sequence>